<proteinExistence type="predicted"/>
<protein>
    <submittedName>
        <fullName evidence="1">Uncharacterized protein</fullName>
    </submittedName>
</protein>
<organism evidence="1 2">
    <name type="scientific">Dallia pectoralis</name>
    <name type="common">Alaska blackfish</name>
    <dbReference type="NCBI Taxonomy" id="75939"/>
    <lineage>
        <taxon>Eukaryota</taxon>
        <taxon>Metazoa</taxon>
        <taxon>Chordata</taxon>
        <taxon>Craniata</taxon>
        <taxon>Vertebrata</taxon>
        <taxon>Euteleostomi</taxon>
        <taxon>Actinopterygii</taxon>
        <taxon>Neopterygii</taxon>
        <taxon>Teleostei</taxon>
        <taxon>Protacanthopterygii</taxon>
        <taxon>Esociformes</taxon>
        <taxon>Umbridae</taxon>
        <taxon>Dallia</taxon>
    </lineage>
</organism>
<dbReference type="EMBL" id="CM055743">
    <property type="protein sequence ID" value="KAJ7999522.1"/>
    <property type="molecule type" value="Genomic_DNA"/>
</dbReference>
<evidence type="ECO:0000313" key="2">
    <source>
        <dbReference type="Proteomes" id="UP001157502"/>
    </source>
</evidence>
<sequence length="382" mass="42400">MTAEAVNVTYGCAVVSAGYVPCSGTVSGAERLLSCLWLPGVFQDLDYGGVPVWINRLLGEPSVFSLRGRVDRACQQPRSCPDACDCPVQWSTALYCEHRHLERVPDTLLDNTQYLFLQGNNISYVPSSSFANSSGLHWLILDDNQLTGAGLERTSLRNLTRLRYLFLSHNKLTAVPSDLPDSLRQLRLAHNLISVISPGAFGNLDNLTILLLQGNRLSVITETGFTGLVSINLLDLSGNRFSSFPSHLPPSTQQLYLSNNSLSGLGEDSLRGFTNLKYLRLSLCGLLSPSLPRQSFNLSSLVELDLSHNKLTSIPLVPSTLQYLYLEGNQIQEFNVSSFCSEVGPTSYSRMKVLRLDGNQMFYHLLPPDWVYCLRVLHHIYI</sequence>
<reference evidence="1" key="1">
    <citation type="submission" date="2021-05" db="EMBL/GenBank/DDBJ databases">
        <authorList>
            <person name="Pan Q."/>
            <person name="Jouanno E."/>
            <person name="Zahm M."/>
            <person name="Klopp C."/>
            <person name="Cabau C."/>
            <person name="Louis A."/>
            <person name="Berthelot C."/>
            <person name="Parey E."/>
            <person name="Roest Crollius H."/>
            <person name="Montfort J."/>
            <person name="Robinson-Rechavi M."/>
            <person name="Bouchez O."/>
            <person name="Lampietro C."/>
            <person name="Lopez Roques C."/>
            <person name="Donnadieu C."/>
            <person name="Postlethwait J."/>
            <person name="Bobe J."/>
            <person name="Dillon D."/>
            <person name="Chandos A."/>
            <person name="von Hippel F."/>
            <person name="Guiguen Y."/>
        </authorList>
    </citation>
    <scope>NUCLEOTIDE SEQUENCE</scope>
    <source>
        <strain evidence="1">YG-Jan2019</strain>
    </source>
</reference>
<comment type="caution">
    <text evidence="1">The sequence shown here is derived from an EMBL/GenBank/DDBJ whole genome shotgun (WGS) entry which is preliminary data.</text>
</comment>
<keyword evidence="2" id="KW-1185">Reference proteome</keyword>
<evidence type="ECO:0000313" key="1">
    <source>
        <dbReference type="EMBL" id="KAJ7999522.1"/>
    </source>
</evidence>
<dbReference type="Proteomes" id="UP001157502">
    <property type="component" value="Chromosome 16"/>
</dbReference>
<accession>A0ACC2G794</accession>
<gene>
    <name evidence="1" type="ORF">DPEC_G00195300</name>
</gene>
<name>A0ACC2G794_DALPE</name>